<proteinExistence type="predicted"/>
<reference evidence="3" key="1">
    <citation type="submission" date="2023-06" db="EMBL/GenBank/DDBJ databases">
        <title>Genome-scale phylogeny and comparative genomics of the fungal order Sordariales.</title>
        <authorList>
            <consortium name="Lawrence Berkeley National Laboratory"/>
            <person name="Hensen N."/>
            <person name="Bonometti L."/>
            <person name="Westerberg I."/>
            <person name="Brannstrom I.O."/>
            <person name="Guillou S."/>
            <person name="Cros-Aarteil S."/>
            <person name="Calhoun S."/>
            <person name="Haridas S."/>
            <person name="Kuo A."/>
            <person name="Mondo S."/>
            <person name="Pangilinan J."/>
            <person name="Riley R."/>
            <person name="Labutti K."/>
            <person name="Andreopoulos B."/>
            <person name="Lipzen A."/>
            <person name="Chen C."/>
            <person name="Yanf M."/>
            <person name="Daum C."/>
            <person name="Ng V."/>
            <person name="Clum A."/>
            <person name="Steindorff A."/>
            <person name="Ohm R."/>
            <person name="Martin F."/>
            <person name="Silar P."/>
            <person name="Natvig D."/>
            <person name="Lalanne C."/>
            <person name="Gautier V."/>
            <person name="Ament-Velasquez S.L."/>
            <person name="Kruys A."/>
            <person name="Hutchinson M.I."/>
            <person name="Powell A.J."/>
            <person name="Barry K."/>
            <person name="Miller A.N."/>
            <person name="Grigoriev I.V."/>
            <person name="Debuchy R."/>
            <person name="Gladieux P."/>
            <person name="Thoren M.H."/>
            <person name="Johannesson H."/>
        </authorList>
    </citation>
    <scope>NUCLEOTIDE SEQUENCE</scope>
    <source>
        <strain evidence="3">SMH2532-1</strain>
    </source>
</reference>
<evidence type="ECO:0000313" key="3">
    <source>
        <dbReference type="EMBL" id="KAK0655322.1"/>
    </source>
</evidence>
<protein>
    <submittedName>
        <fullName evidence="3">Uncharacterized protein</fullName>
    </submittedName>
</protein>
<dbReference type="AlphaFoldDB" id="A0AA39YML0"/>
<feature type="transmembrane region" description="Helical" evidence="2">
    <location>
        <begin position="95"/>
        <end position="115"/>
    </location>
</feature>
<feature type="compositionally biased region" description="Polar residues" evidence="1">
    <location>
        <begin position="1"/>
        <end position="22"/>
    </location>
</feature>
<comment type="caution">
    <text evidence="3">The sequence shown here is derived from an EMBL/GenBank/DDBJ whole genome shotgun (WGS) entry which is preliminary data.</text>
</comment>
<evidence type="ECO:0000256" key="1">
    <source>
        <dbReference type="SAM" id="MobiDB-lite"/>
    </source>
</evidence>
<sequence length="116" mass="12017">METTDNFSGPSTTTTTDNLAGPSTSTSTSTGNFPGRSTTTTADNLPGRSTATTTTPNHRVRPLPPANPAALEGVDLPGIGGGVGRRPGRRWWLGFRRAVVGWSGFLAVAFSIAGWS</sequence>
<name>A0AA39YML0_9PEZI</name>
<evidence type="ECO:0000256" key="2">
    <source>
        <dbReference type="SAM" id="Phobius"/>
    </source>
</evidence>
<feature type="compositionally biased region" description="Polar residues" evidence="1">
    <location>
        <begin position="31"/>
        <end position="57"/>
    </location>
</feature>
<keyword evidence="4" id="KW-1185">Reference proteome</keyword>
<dbReference type="EMBL" id="JAULSV010000001">
    <property type="protein sequence ID" value="KAK0655322.1"/>
    <property type="molecule type" value="Genomic_DNA"/>
</dbReference>
<gene>
    <name evidence="3" type="ORF">B0T16DRAFT_486908</name>
</gene>
<keyword evidence="2" id="KW-0812">Transmembrane</keyword>
<keyword evidence="2" id="KW-1133">Transmembrane helix</keyword>
<evidence type="ECO:0000313" key="4">
    <source>
        <dbReference type="Proteomes" id="UP001174936"/>
    </source>
</evidence>
<feature type="region of interest" description="Disordered" evidence="1">
    <location>
        <begin position="1"/>
        <end position="85"/>
    </location>
</feature>
<keyword evidence="2" id="KW-0472">Membrane</keyword>
<organism evidence="3 4">
    <name type="scientific">Cercophora newfieldiana</name>
    <dbReference type="NCBI Taxonomy" id="92897"/>
    <lineage>
        <taxon>Eukaryota</taxon>
        <taxon>Fungi</taxon>
        <taxon>Dikarya</taxon>
        <taxon>Ascomycota</taxon>
        <taxon>Pezizomycotina</taxon>
        <taxon>Sordariomycetes</taxon>
        <taxon>Sordariomycetidae</taxon>
        <taxon>Sordariales</taxon>
        <taxon>Lasiosphaeriaceae</taxon>
        <taxon>Cercophora</taxon>
    </lineage>
</organism>
<accession>A0AA39YML0</accession>
<dbReference type="Proteomes" id="UP001174936">
    <property type="component" value="Unassembled WGS sequence"/>
</dbReference>